<evidence type="ECO:0000256" key="2">
    <source>
        <dbReference type="SAM" id="SignalP"/>
    </source>
</evidence>
<feature type="chain" id="PRO_5045429888" evidence="2">
    <location>
        <begin position="22"/>
        <end position="625"/>
    </location>
</feature>
<accession>A0ABN6L9Y3</accession>
<dbReference type="SUPFAM" id="SSF54534">
    <property type="entry name" value="FKBP-like"/>
    <property type="match status" value="2"/>
</dbReference>
<dbReference type="InterPro" id="IPR000297">
    <property type="entry name" value="PPIase_PpiC"/>
</dbReference>
<dbReference type="Proteomes" id="UP001354989">
    <property type="component" value="Chromosome"/>
</dbReference>
<evidence type="ECO:0000256" key="1">
    <source>
        <dbReference type="PROSITE-ProRule" id="PRU00278"/>
    </source>
</evidence>
<dbReference type="PANTHER" id="PTHR47245">
    <property type="entry name" value="PEPTIDYLPROLYL ISOMERASE"/>
    <property type="match status" value="1"/>
</dbReference>
<feature type="domain" description="PpiC" evidence="3">
    <location>
        <begin position="126"/>
        <end position="228"/>
    </location>
</feature>
<name>A0ABN6L9Y3_9BACT</name>
<sequence length="625" mass="70185">MNVLRSTLLSLLFLSACQTFIATKSDEQSPLLKVGDKTVSSDAFIYAFEKSNKISDKPVTKEAVDEYLSSYIDFQRKVIAGEAAGIDTTQAFTKEYNQYIDQLAKPYLLSNQLNDSLVLAAYNRSKEEVSASHILIKVAQNASPEDTLKAYQKVMKIKAEFEAGASFDTLAKKYSEDPSAQRNNGYLGYFSTFQMVYPFEVAAYATPVGEVSAPVRTQFGYHLIYPKARRAARGQVKVAHIMIRTPQNSPEQVSAAENKIQVIYSMVKDGENWEALTRQFSDDPGSKNRGGELPWFGAGRMVPEFEKAAFSLKNKGEVCAPIKTTYGWHLVKLLDRKGVPPFEKMKEGIERKLRRAVADDQRKQMVVAKLAEKYQVKKVSDYDSLFKADSSAALVSVQGLPVYSSSLRQLLAAGNTAEHYQKWLQDTVFVMEKAHLSEEHPEYGFLSQEYHDGMVLFEIMEKKVWGKASKDSLGLVNYYQENKSKYKTAEQFDVVAFGAKDKALLSAVNTAMEGGMSVADISSDPAYKQIVTKNGQFSKQEFEVLNHLSNIVVGQVDSVTVDGWEWSVKINGVKAAEALPLEECRLKVMNDYQAKLEADWLSQLSKQYKVKVNKRELQKIYQQVL</sequence>
<gene>
    <name evidence="4" type="ORF">PEPS_23110</name>
</gene>
<reference evidence="4 5" key="1">
    <citation type="submission" date="2021-12" db="EMBL/GenBank/DDBJ databases">
        <title>Genome sequencing of bacteria with rrn-lacking chromosome and rrn-plasmid.</title>
        <authorList>
            <person name="Anda M."/>
            <person name="Iwasaki W."/>
        </authorList>
    </citation>
    <scope>NUCLEOTIDE SEQUENCE [LARGE SCALE GENOMIC DNA]</scope>
    <source>
        <strain evidence="4 5">NBRC 101262</strain>
    </source>
</reference>
<dbReference type="EMBL" id="AP025292">
    <property type="protein sequence ID" value="BDD00031.1"/>
    <property type="molecule type" value="Genomic_DNA"/>
</dbReference>
<keyword evidence="1" id="KW-0697">Rotamase</keyword>
<feature type="signal peptide" evidence="2">
    <location>
        <begin position="1"/>
        <end position="21"/>
    </location>
</feature>
<dbReference type="PROSITE" id="PS50198">
    <property type="entry name" value="PPIC_PPIASE_2"/>
    <property type="match status" value="2"/>
</dbReference>
<organism evidence="4 5">
    <name type="scientific">Persicobacter psychrovividus</name>
    <dbReference type="NCBI Taxonomy" id="387638"/>
    <lineage>
        <taxon>Bacteria</taxon>
        <taxon>Pseudomonadati</taxon>
        <taxon>Bacteroidota</taxon>
        <taxon>Cytophagia</taxon>
        <taxon>Cytophagales</taxon>
        <taxon>Persicobacteraceae</taxon>
        <taxon>Persicobacter</taxon>
    </lineage>
</organism>
<dbReference type="PROSITE" id="PS51257">
    <property type="entry name" value="PROKAR_LIPOPROTEIN"/>
    <property type="match status" value="1"/>
</dbReference>
<protein>
    <submittedName>
        <fullName evidence="4">Peptidyl-prolyl cis-trans isomerase</fullName>
    </submittedName>
</protein>
<dbReference type="InterPro" id="IPR050245">
    <property type="entry name" value="PrsA_foldase"/>
</dbReference>
<dbReference type="RefSeq" id="WP_338397151.1">
    <property type="nucleotide sequence ID" value="NZ_AP025292.1"/>
</dbReference>
<keyword evidence="2" id="KW-0732">Signal</keyword>
<evidence type="ECO:0000259" key="3">
    <source>
        <dbReference type="PROSITE" id="PS50198"/>
    </source>
</evidence>
<proteinExistence type="predicted"/>
<feature type="domain" description="PpiC" evidence="3">
    <location>
        <begin position="233"/>
        <end position="335"/>
    </location>
</feature>
<dbReference type="Pfam" id="PF13616">
    <property type="entry name" value="Rotamase_3"/>
    <property type="match status" value="2"/>
</dbReference>
<dbReference type="InterPro" id="IPR046357">
    <property type="entry name" value="PPIase_dom_sf"/>
</dbReference>
<dbReference type="PANTHER" id="PTHR47245:SF2">
    <property type="entry name" value="PEPTIDYL-PROLYL CIS-TRANS ISOMERASE HP_0175-RELATED"/>
    <property type="match status" value="1"/>
</dbReference>
<dbReference type="Gene3D" id="3.10.50.40">
    <property type="match status" value="2"/>
</dbReference>
<evidence type="ECO:0000313" key="4">
    <source>
        <dbReference type="EMBL" id="BDD00031.1"/>
    </source>
</evidence>
<keyword evidence="5" id="KW-1185">Reference proteome</keyword>
<dbReference type="GO" id="GO:0016853">
    <property type="term" value="F:isomerase activity"/>
    <property type="evidence" value="ECO:0007669"/>
    <property type="project" value="UniProtKB-KW"/>
</dbReference>
<keyword evidence="1 4" id="KW-0413">Isomerase</keyword>
<evidence type="ECO:0000313" key="5">
    <source>
        <dbReference type="Proteomes" id="UP001354989"/>
    </source>
</evidence>